<feature type="region of interest" description="Disordered" evidence="1">
    <location>
        <begin position="354"/>
        <end position="410"/>
    </location>
</feature>
<evidence type="ECO:0000313" key="2">
    <source>
        <dbReference type="EMBL" id="KPA73765.1"/>
    </source>
</evidence>
<dbReference type="Proteomes" id="UP000037923">
    <property type="component" value="Unassembled WGS sequence"/>
</dbReference>
<proteinExistence type="predicted"/>
<feature type="compositionally biased region" description="Polar residues" evidence="1">
    <location>
        <begin position="491"/>
        <end position="505"/>
    </location>
</feature>
<evidence type="ECO:0000313" key="3">
    <source>
        <dbReference type="Proteomes" id="UP000037923"/>
    </source>
</evidence>
<feature type="compositionally biased region" description="Polar residues" evidence="1">
    <location>
        <begin position="104"/>
        <end position="116"/>
    </location>
</feature>
<dbReference type="AlphaFoldDB" id="A0A0M9FQ29"/>
<feature type="region of interest" description="Disordered" evidence="1">
    <location>
        <begin position="249"/>
        <end position="287"/>
    </location>
</feature>
<feature type="region of interest" description="Disordered" evidence="1">
    <location>
        <begin position="1"/>
        <end position="87"/>
    </location>
</feature>
<feature type="compositionally biased region" description="Low complexity" evidence="1">
    <location>
        <begin position="522"/>
        <end position="532"/>
    </location>
</feature>
<feature type="compositionally biased region" description="Low complexity" evidence="1">
    <location>
        <begin position="24"/>
        <end position="37"/>
    </location>
</feature>
<reference evidence="2 3" key="1">
    <citation type="submission" date="2015-07" db="EMBL/GenBank/DDBJ databases">
        <title>High-quality genome of monoxenous trypanosomatid Leptomonas pyrrhocoris.</title>
        <authorList>
            <person name="Flegontov P."/>
            <person name="Butenko A."/>
            <person name="Firsov S."/>
            <person name="Vlcek C."/>
            <person name="Logacheva M.D."/>
            <person name="Field M."/>
            <person name="Filatov D."/>
            <person name="Flegontova O."/>
            <person name="Gerasimov E."/>
            <person name="Jackson A.P."/>
            <person name="Kelly S."/>
            <person name="Opperdoes F."/>
            <person name="O'Reilly A."/>
            <person name="Votypka J."/>
            <person name="Yurchenko V."/>
            <person name="Lukes J."/>
        </authorList>
    </citation>
    <scope>NUCLEOTIDE SEQUENCE [LARGE SCALE GENOMIC DNA]</scope>
    <source>
        <strain evidence="2">H10</strain>
    </source>
</reference>
<feature type="compositionally biased region" description="Polar residues" evidence="1">
    <location>
        <begin position="571"/>
        <end position="582"/>
    </location>
</feature>
<feature type="compositionally biased region" description="Low complexity" evidence="1">
    <location>
        <begin position="453"/>
        <end position="483"/>
    </location>
</feature>
<feature type="compositionally biased region" description="Polar residues" evidence="1">
    <location>
        <begin position="69"/>
        <end position="79"/>
    </location>
</feature>
<dbReference type="OMA" id="RASWSCE"/>
<feature type="region of interest" description="Disordered" evidence="1">
    <location>
        <begin position="182"/>
        <end position="224"/>
    </location>
</feature>
<organism evidence="2 3">
    <name type="scientific">Leptomonas pyrrhocoris</name>
    <name type="common">Firebug parasite</name>
    <dbReference type="NCBI Taxonomy" id="157538"/>
    <lineage>
        <taxon>Eukaryota</taxon>
        <taxon>Discoba</taxon>
        <taxon>Euglenozoa</taxon>
        <taxon>Kinetoplastea</taxon>
        <taxon>Metakinetoplastina</taxon>
        <taxon>Trypanosomatida</taxon>
        <taxon>Trypanosomatidae</taxon>
        <taxon>Leishmaniinae</taxon>
        <taxon>Leptomonas</taxon>
    </lineage>
</organism>
<accession>A0A0M9FQ29</accession>
<feature type="compositionally biased region" description="Low complexity" evidence="1">
    <location>
        <begin position="355"/>
        <end position="366"/>
    </location>
</feature>
<name>A0A0M9FQ29_LEPPY</name>
<sequence length="900" mass="94859">MSAAAETNALDVVRQSPSERRQGSRSSSSASSSSVASKAHHPAHGVGCDKAPPPPSPSSAAQFLMETNAHVTRNAQQQHASDDDDDDQVNAYWAWLATTCEPPIQSTGTAGPSSSLPSPPVQRASQQQQQQPRRISYYAGFLPGTLDREELSNAVRVTQMASIDAGADGVSSAVPLNEREAETVGWGGGTSSSATGGAAKENSLHSRRRRSTLSGNSGGGVSRASMARAQDVTFDVTLAEAMVATSRRIQAHEAHQQEQQQQRRRSSVTGGGVDRRASWSCEEPISPGQDAAAVVATGALNSPRCRRGSDNRHQNSYNNNSNSNVRGGGDVEGAAAWRVSPLSSALFPTEMSMRTEGGTTTTTAAEPLTSPRQQGRKQRVKDRMTAAATMRLSGDAAPSTTSDYSPWKRQNAPIFSGNGAVDGEHDRALTWANGALPPLSEPKCAPVRHGHVSQHQQQRLSQRKSSSSVAAASAPTAYSPPRRSLTERSSRQSTTGSTPMNTALTDSGRDLNGARSGNRPYNNGNSSSSSGSTDPQLSHHQLTEAFYGSYKGGKMARDAYLYFIAQQQQQRGSQSAACGTTPSQRSARRSKSGKSSSSSQEARRRSPPPSADSPGKPRCSGGRGATDGKSPVIVTASSPAAAERQWSAPWTPSPSRVAPQARRNSSLPSPKDATAVKGRRSSSFTSSVAAVARAVSTGSMRSSVCSADTDEDAERLADTAVGNTEQAPGHEGHRGRKAAAKMANAVGAQDKTGDAAHADADGASALRHHSHTEKQLQQPHPSLQSLLHARSPLPVHRRASDDTAPAPSPPPQEASSTPPVSFSHGNPYGLKCRPPPVRGGEKRVAAATAATNSAAAADNSRSRLEALWQRSKQVYAQSHHHEQGHPQPPRQEEEELSKHA</sequence>
<gene>
    <name evidence="2" type="ORF">ABB37_09659</name>
</gene>
<evidence type="ECO:0000256" key="1">
    <source>
        <dbReference type="SAM" id="MobiDB-lite"/>
    </source>
</evidence>
<dbReference type="RefSeq" id="XP_015652204.1">
    <property type="nucleotide sequence ID" value="XM_015809268.1"/>
</dbReference>
<feature type="compositionally biased region" description="Basic and acidic residues" evidence="1">
    <location>
        <begin position="751"/>
        <end position="760"/>
    </location>
</feature>
<feature type="compositionally biased region" description="Low complexity" evidence="1">
    <location>
        <begin position="681"/>
        <end position="699"/>
    </location>
</feature>
<comment type="caution">
    <text evidence="2">The sequence shown here is derived from an EMBL/GenBank/DDBJ whole genome shotgun (WGS) entry which is preliminary data.</text>
</comment>
<dbReference type="GeneID" id="26909942"/>
<feature type="region of interest" description="Disordered" evidence="1">
    <location>
        <begin position="302"/>
        <end position="330"/>
    </location>
</feature>
<feature type="region of interest" description="Disordered" evidence="1">
    <location>
        <begin position="440"/>
        <end position="538"/>
    </location>
</feature>
<feature type="compositionally biased region" description="Low complexity" evidence="1">
    <location>
        <begin position="845"/>
        <end position="859"/>
    </location>
</feature>
<protein>
    <submittedName>
        <fullName evidence="2">Uncharacterized protein</fullName>
    </submittedName>
</protein>
<feature type="region of interest" description="Disordered" evidence="1">
    <location>
        <begin position="102"/>
        <end position="134"/>
    </location>
</feature>
<keyword evidence="3" id="KW-1185">Reference proteome</keyword>
<feature type="compositionally biased region" description="Low complexity" evidence="1">
    <location>
        <begin position="315"/>
        <end position="324"/>
    </location>
</feature>
<dbReference type="EMBL" id="LGTL01000033">
    <property type="protein sequence ID" value="KPA73765.1"/>
    <property type="molecule type" value="Genomic_DNA"/>
</dbReference>
<feature type="compositionally biased region" description="Low complexity" evidence="1">
    <location>
        <begin position="121"/>
        <end position="134"/>
    </location>
</feature>
<dbReference type="VEuPathDB" id="TriTrypDB:LpyrH10_33_0670"/>
<dbReference type="OrthoDB" id="267772at2759"/>
<feature type="compositionally biased region" description="Low complexity" evidence="1">
    <location>
        <begin position="775"/>
        <end position="788"/>
    </location>
</feature>
<feature type="region of interest" description="Disordered" evidence="1">
    <location>
        <begin position="571"/>
        <end position="900"/>
    </location>
</feature>